<dbReference type="Proteomes" id="UP000185725">
    <property type="component" value="Unassembled WGS sequence"/>
</dbReference>
<reference evidence="1 3" key="1">
    <citation type="submission" date="2017-01" db="EMBL/GenBank/DDBJ databases">
        <authorList>
            <person name="Varghese N."/>
            <person name="Submissions S."/>
        </authorList>
    </citation>
    <scope>NUCLEOTIDE SEQUENCE [LARGE SCALE GENOMIC DNA]</scope>
    <source>
        <strain evidence="1 3">ATCC 27950</strain>
    </source>
</reference>
<sequence>MLKCDEFIGCYGSCDQSIPTGIIADFTGEIIIEFTFNNAKKKIVSNAIQNEEIKIPNDFTPGVIHCVELKKTDKTKIKNLSFKIYSECL</sequence>
<protein>
    <submittedName>
        <fullName evidence="2">Uncharacterized protein</fullName>
    </submittedName>
</protein>
<evidence type="ECO:0000313" key="1">
    <source>
        <dbReference type="EMBL" id="SIQ35225.1"/>
    </source>
</evidence>
<dbReference type="GeneID" id="303674802"/>
<dbReference type="EMBL" id="FTMF01000004">
    <property type="protein sequence ID" value="SIQ35225.1"/>
    <property type="molecule type" value="Genomic_DNA"/>
</dbReference>
<dbReference type="RefSeq" id="WP_076559750.1">
    <property type="nucleotide sequence ID" value="NZ_CP033929.1"/>
</dbReference>
<proteinExistence type="predicted"/>
<gene>
    <name evidence="2" type="ORF">NCTC13560_00019</name>
    <name evidence="1" type="ORF">SAMN05421682_104185</name>
</gene>
<organism evidence="2 4">
    <name type="scientific">Chryseobacterium indoltheticum</name>
    <dbReference type="NCBI Taxonomy" id="254"/>
    <lineage>
        <taxon>Bacteria</taxon>
        <taxon>Pseudomonadati</taxon>
        <taxon>Bacteroidota</taxon>
        <taxon>Flavobacteriia</taxon>
        <taxon>Flavobacteriales</taxon>
        <taxon>Weeksellaceae</taxon>
        <taxon>Chryseobacterium group</taxon>
        <taxon>Chryseobacterium</taxon>
    </lineage>
</organism>
<dbReference type="Proteomes" id="UP000255231">
    <property type="component" value="Unassembled WGS sequence"/>
</dbReference>
<evidence type="ECO:0000313" key="2">
    <source>
        <dbReference type="EMBL" id="SUX41227.1"/>
    </source>
</evidence>
<dbReference type="KEGG" id="cil:EG358_13905"/>
<dbReference type="EMBL" id="UFVS01000001">
    <property type="protein sequence ID" value="SUX41227.1"/>
    <property type="molecule type" value="Genomic_DNA"/>
</dbReference>
<reference evidence="2 4" key="2">
    <citation type="submission" date="2018-06" db="EMBL/GenBank/DDBJ databases">
        <authorList>
            <consortium name="Pathogen Informatics"/>
            <person name="Doyle S."/>
        </authorList>
    </citation>
    <scope>NUCLEOTIDE SEQUENCE [LARGE SCALE GENOMIC DNA]</scope>
    <source>
        <strain evidence="2 4">NCTC13560</strain>
    </source>
</reference>
<name>A0A381F407_9FLAO</name>
<evidence type="ECO:0000313" key="4">
    <source>
        <dbReference type="Proteomes" id="UP000255231"/>
    </source>
</evidence>
<accession>A0A381F407</accession>
<dbReference type="AlphaFoldDB" id="A0A381F407"/>
<evidence type="ECO:0000313" key="3">
    <source>
        <dbReference type="Proteomes" id="UP000185725"/>
    </source>
</evidence>
<keyword evidence="3" id="KW-1185">Reference proteome</keyword>